<dbReference type="Proteomes" id="UP000317046">
    <property type="component" value="Unassembled WGS sequence"/>
</dbReference>
<comment type="caution">
    <text evidence="2">The sequence shown here is derived from an EMBL/GenBank/DDBJ whole genome shotgun (WGS) entry which is preliminary data.</text>
</comment>
<organism evidence="2 3">
    <name type="scientific">Cellulomonas cellasea</name>
    <dbReference type="NCBI Taxonomy" id="43670"/>
    <lineage>
        <taxon>Bacteria</taxon>
        <taxon>Bacillati</taxon>
        <taxon>Actinomycetota</taxon>
        <taxon>Actinomycetes</taxon>
        <taxon>Micrococcales</taxon>
        <taxon>Cellulomonadaceae</taxon>
        <taxon>Cellulomonas</taxon>
    </lineage>
</organism>
<dbReference type="AlphaFoldDB" id="A0A4Y3L5W0"/>
<accession>A0A4Y3L5W0</accession>
<gene>
    <name evidence="2" type="ORF">CCE01nite_41870</name>
</gene>
<evidence type="ECO:0000313" key="3">
    <source>
        <dbReference type="Proteomes" id="UP000317046"/>
    </source>
</evidence>
<reference evidence="2" key="1">
    <citation type="submission" date="2019-06" db="EMBL/GenBank/DDBJ databases">
        <title>Whole genome shotgun sequence of Cellulomonas cellasea NBRC 3753.</title>
        <authorList>
            <person name="Hosoyama A."/>
            <person name="Uohara A."/>
            <person name="Ohji S."/>
            <person name="Ichikawa N."/>
        </authorList>
    </citation>
    <scope>NUCLEOTIDE SEQUENCE [LARGE SCALE GENOMIC DNA]</scope>
    <source>
        <strain evidence="2">NBRC 3753</strain>
    </source>
</reference>
<feature type="region of interest" description="Disordered" evidence="1">
    <location>
        <begin position="774"/>
        <end position="798"/>
    </location>
</feature>
<evidence type="ECO:0000313" key="2">
    <source>
        <dbReference type="EMBL" id="GEA90238.1"/>
    </source>
</evidence>
<protein>
    <submittedName>
        <fullName evidence="2">Uncharacterized protein</fullName>
    </submittedName>
</protein>
<name>A0A4Y3L5W0_9CELL</name>
<keyword evidence="3" id="KW-1185">Reference proteome</keyword>
<dbReference type="EMBL" id="BJLR01000046">
    <property type="protein sequence ID" value="GEA90238.1"/>
    <property type="molecule type" value="Genomic_DNA"/>
</dbReference>
<sequence length="798" mass="89856">MPHRGVEQLKDEFTDVDWRAKFVRIADLIEILGDCTIPDNYVISDALNHSIVLTAAGSTLRDRLVRKEGVQAKEAKLMCALALGQKDLFIDIEKTDLSQLVSAIDREIVRRRIYFPFIFGRELYDRYAELHEDEKDALTAEETLRLLEPLPIGVFQYGNYTIGPYGLRDAPTSRSLESTRRVPAYHCARNVCRTIHPVLLDTSRSAAINRDRDKFHEILQKTEGEAAEWWQFAAEVSGLMSAHFGDQRSATLIPLVGDSLSLPELQTLMIDLLDGTRGEVRGSLGPILGSKSASEMTGGLARAQLLQLMLFVRDELIGNSLDRLVRSGRIGVPSGEIRRPVIAGGMRSGAFRLRAELGEHGVRFASDDPGFALLRLRRVLDRLYVREAATDVEELEWQLRGIDVEDVDERLDHFFQRSEPRSVLERMVLARKTNMIAACEEVGLEDGGVLPDDELISTLMWKLGFSVTSNKDPHVEFWSRHERLWALAQSSEIGASERFLDSASPYFSRLEGILLDALAFTAWAFLTDHTTAHFPFTYDDEEDRIAGLALMQEIAPSPAGSADYTADRVDLANLVSGFSALGRRLEQCADDPDKYRRPDAELPDYDGKTSIKTFLLRSTVPFIDLTAPSRNRIVAGLREVTRILVNADVASVRNDYSHYRRNSPDVAKVEAALEATRQAVTRIETLGFCRLLFVPNRVTKDSWGRSRHEFVGPRSYEHLFTRPTRFDWMGLPPITEPAYLVRAASIGEPTEVLRFSRRYTSSFSEMWTGYPARRRTARTTSSEQQPVDHDAQVGAHVP</sequence>
<proteinExistence type="predicted"/>
<evidence type="ECO:0000256" key="1">
    <source>
        <dbReference type="SAM" id="MobiDB-lite"/>
    </source>
</evidence>
<dbReference type="RefSeq" id="WP_141372976.1">
    <property type="nucleotide sequence ID" value="NZ_BJLR01000046.1"/>
</dbReference>